<dbReference type="Proteomes" id="UP000295626">
    <property type="component" value="Unassembled WGS sequence"/>
</dbReference>
<dbReference type="PROSITE" id="PS00159">
    <property type="entry name" value="ALDOLASE_KDPG_KHG_1"/>
    <property type="match status" value="1"/>
</dbReference>
<comment type="pathway">
    <text evidence="2">Carbohydrate acid metabolism; 2-dehydro-3-deoxy-D-gluconate degradation; D-glyceraldehyde 3-phosphate and pyruvate from 2-dehydro-3-deoxy-D-gluconate: step 2/2.</text>
</comment>
<dbReference type="Gene3D" id="3.20.20.70">
    <property type="entry name" value="Aldolase class I"/>
    <property type="match status" value="1"/>
</dbReference>
<keyword evidence="10" id="KW-1185">Reference proteome</keyword>
<dbReference type="InterPro" id="IPR031338">
    <property type="entry name" value="KDPG/KHG_AS_2"/>
</dbReference>
<name>A0ABY2DLZ2_9ACTN</name>
<comment type="similarity">
    <text evidence="3">Belongs to the KHG/KDPG aldolase family.</text>
</comment>
<dbReference type="CDD" id="cd00452">
    <property type="entry name" value="KDPG_aldolase"/>
    <property type="match status" value="1"/>
</dbReference>
<dbReference type="EMBL" id="SMKE01000006">
    <property type="protein sequence ID" value="TDC02487.1"/>
    <property type="molecule type" value="Genomic_DNA"/>
</dbReference>
<evidence type="ECO:0000256" key="8">
    <source>
        <dbReference type="ARBA" id="ARBA00023277"/>
    </source>
</evidence>
<evidence type="ECO:0000313" key="10">
    <source>
        <dbReference type="Proteomes" id="UP000295626"/>
    </source>
</evidence>
<dbReference type="PROSITE" id="PS00160">
    <property type="entry name" value="ALDOLASE_KDPG_KHG_2"/>
    <property type="match status" value="1"/>
</dbReference>
<evidence type="ECO:0000256" key="7">
    <source>
        <dbReference type="ARBA" id="ARBA00023270"/>
    </source>
</evidence>
<evidence type="ECO:0000313" key="9">
    <source>
        <dbReference type="EMBL" id="TDC02487.1"/>
    </source>
</evidence>
<reference evidence="9 10" key="1">
    <citation type="submission" date="2019-02" db="EMBL/GenBank/DDBJ databases">
        <title>Draft genome sequences of novel Actinobacteria.</title>
        <authorList>
            <person name="Sahin N."/>
            <person name="Ay H."/>
            <person name="Saygin H."/>
        </authorList>
    </citation>
    <scope>NUCLEOTIDE SEQUENCE [LARGE SCALE GENOMIC DNA]</scope>
    <source>
        <strain evidence="9 10">JCM 30529</strain>
    </source>
</reference>
<comment type="caution">
    <text evidence="9">The sequence shown here is derived from an EMBL/GenBank/DDBJ whole genome shotgun (WGS) entry which is preliminary data.</text>
</comment>
<dbReference type="PANTHER" id="PTHR30246:SF1">
    <property type="entry name" value="2-DEHYDRO-3-DEOXY-6-PHOSPHOGALACTONATE ALDOLASE-RELATED"/>
    <property type="match status" value="1"/>
</dbReference>
<proteinExistence type="inferred from homology"/>
<keyword evidence="7" id="KW-0704">Schiff base</keyword>
<sequence>MTGPLASAEAGTTVLDVIAGDRLLPVVVLDDAEVAPRLGAALVAGGLRSVEVTLRTPAAVAAIHALADHTALVVGAGTVTSADQVDQVVDAGARFVVCPGFSAAVVRRCQKHGVPVIPGVATPTEIQMALDAGLSVLKFFPAERLGGLPMLEALAAPYPGLRFVPTGGITTANLRGYLDHPSVLAVGGTWMVAAGLLTAGRWDDVTTLTAAALAAAREGDR</sequence>
<gene>
    <name evidence="9" type="primary">eda</name>
    <name evidence="9" type="ORF">E1091_00650</name>
</gene>
<dbReference type="InterPro" id="IPR013785">
    <property type="entry name" value="Aldolase_TIM"/>
</dbReference>
<dbReference type="InterPro" id="IPR000887">
    <property type="entry name" value="Aldlse_KDPG_KHG"/>
</dbReference>
<dbReference type="InterPro" id="IPR031337">
    <property type="entry name" value="KDPG/KHG_AS_1"/>
</dbReference>
<evidence type="ECO:0000256" key="1">
    <source>
        <dbReference type="ARBA" id="ARBA00000654"/>
    </source>
</evidence>
<evidence type="ECO:0000256" key="6">
    <source>
        <dbReference type="ARBA" id="ARBA00023239"/>
    </source>
</evidence>
<dbReference type="GO" id="GO:0008700">
    <property type="term" value="F:(R,S)-4-hydroxy-2-oxoglutarate aldolase activity"/>
    <property type="evidence" value="ECO:0007669"/>
    <property type="project" value="UniProtKB-EC"/>
</dbReference>
<comment type="catalytic activity">
    <reaction evidence="1">
        <text>2-dehydro-3-deoxy-6-phospho-D-gluconate = D-glyceraldehyde 3-phosphate + pyruvate</text>
        <dbReference type="Rhea" id="RHEA:17089"/>
        <dbReference type="ChEBI" id="CHEBI:15361"/>
        <dbReference type="ChEBI" id="CHEBI:57569"/>
        <dbReference type="ChEBI" id="CHEBI:59776"/>
        <dbReference type="EC" id="4.1.2.14"/>
    </reaction>
</comment>
<evidence type="ECO:0000256" key="5">
    <source>
        <dbReference type="ARBA" id="ARBA00013063"/>
    </source>
</evidence>
<accession>A0ABY2DLZ2</accession>
<evidence type="ECO:0000256" key="3">
    <source>
        <dbReference type="ARBA" id="ARBA00006906"/>
    </source>
</evidence>
<protein>
    <recommendedName>
        <fullName evidence="5">2-dehydro-3-deoxy-phosphogluconate aldolase</fullName>
        <ecNumber evidence="5">4.1.2.14</ecNumber>
    </recommendedName>
</protein>
<dbReference type="GO" id="GO:0008675">
    <property type="term" value="F:2-dehydro-3-deoxy-phosphogluconate aldolase activity"/>
    <property type="evidence" value="ECO:0007669"/>
    <property type="project" value="UniProtKB-EC"/>
</dbReference>
<dbReference type="PANTHER" id="PTHR30246">
    <property type="entry name" value="2-KETO-3-DEOXY-6-PHOSPHOGLUCONATE ALDOLASE"/>
    <property type="match status" value="1"/>
</dbReference>
<dbReference type="EC" id="4.1.2.14" evidence="5"/>
<comment type="subunit">
    <text evidence="4">Homotrimer.</text>
</comment>
<evidence type="ECO:0000256" key="2">
    <source>
        <dbReference type="ARBA" id="ARBA00004736"/>
    </source>
</evidence>
<keyword evidence="8" id="KW-0119">Carbohydrate metabolism</keyword>
<organism evidence="9 10">
    <name type="scientific">Micromonospora fluostatini</name>
    <dbReference type="NCBI Taxonomy" id="1629071"/>
    <lineage>
        <taxon>Bacteria</taxon>
        <taxon>Bacillati</taxon>
        <taxon>Actinomycetota</taxon>
        <taxon>Actinomycetes</taxon>
        <taxon>Micromonosporales</taxon>
        <taxon>Micromonosporaceae</taxon>
        <taxon>Micromonospora</taxon>
    </lineage>
</organism>
<dbReference type="Pfam" id="PF01081">
    <property type="entry name" value="Aldolase"/>
    <property type="match status" value="1"/>
</dbReference>
<evidence type="ECO:0000256" key="4">
    <source>
        <dbReference type="ARBA" id="ARBA00011233"/>
    </source>
</evidence>
<dbReference type="NCBIfam" id="TIGR01182">
    <property type="entry name" value="eda"/>
    <property type="match status" value="1"/>
</dbReference>
<dbReference type="SUPFAM" id="SSF51569">
    <property type="entry name" value="Aldolase"/>
    <property type="match status" value="1"/>
</dbReference>
<keyword evidence="6 9" id="KW-0456">Lyase</keyword>